<evidence type="ECO:0000313" key="2">
    <source>
        <dbReference type="Proteomes" id="UP001208935"/>
    </source>
</evidence>
<dbReference type="EMBL" id="QZCW01000002">
    <property type="protein sequence ID" value="MCW5321305.1"/>
    <property type="molecule type" value="Genomic_DNA"/>
</dbReference>
<comment type="caution">
    <text evidence="1">The sequence shown here is derived from an EMBL/GenBank/DDBJ whole genome shotgun (WGS) entry which is preliminary data.</text>
</comment>
<organism evidence="1 2">
    <name type="scientific">Verminephrobacter aporrectodeae subsp. tuberculatae</name>
    <dbReference type="NCBI Taxonomy" id="1110392"/>
    <lineage>
        <taxon>Bacteria</taxon>
        <taxon>Pseudomonadati</taxon>
        <taxon>Pseudomonadota</taxon>
        <taxon>Betaproteobacteria</taxon>
        <taxon>Burkholderiales</taxon>
        <taxon>Comamonadaceae</taxon>
        <taxon>Verminephrobacter</taxon>
    </lineage>
</organism>
<accession>A0ABT3KU56</accession>
<proteinExistence type="predicted"/>
<name>A0ABT3KU56_9BURK</name>
<reference evidence="2" key="1">
    <citation type="submission" date="2023-07" db="EMBL/GenBank/DDBJ databases">
        <title>Verminephrobacter genomes.</title>
        <authorList>
            <person name="Lund M.B."/>
        </authorList>
    </citation>
    <scope>NUCLEOTIDE SEQUENCE [LARGE SCALE GENOMIC DNA]</scope>
    <source>
        <strain evidence="2">AtM5-05</strain>
    </source>
</reference>
<keyword evidence="2" id="KW-1185">Reference proteome</keyword>
<dbReference type="Proteomes" id="UP001208935">
    <property type="component" value="Unassembled WGS sequence"/>
</dbReference>
<evidence type="ECO:0000313" key="1">
    <source>
        <dbReference type="EMBL" id="MCW5321305.1"/>
    </source>
</evidence>
<gene>
    <name evidence="1" type="ORF">D5039_09145</name>
</gene>
<sequence>MTTLGLAIANAGTIAFWYGRTTLASANRPGQGGVADAARPVMGELSQGPKTQTAAQKPLCALHSNMDT</sequence>
<protein>
    <submittedName>
        <fullName evidence="1">Uncharacterized protein</fullName>
    </submittedName>
</protein>